<evidence type="ECO:0000256" key="13">
    <source>
        <dbReference type="HAMAP-Rule" id="MF_00281"/>
    </source>
</evidence>
<evidence type="ECO:0000256" key="7">
    <source>
        <dbReference type="ARBA" id="ARBA00022741"/>
    </source>
</evidence>
<feature type="domain" description="Aminoacyl-transfer RNA synthetases class-II family profile" evidence="14">
    <location>
        <begin position="120"/>
        <end position="323"/>
    </location>
</feature>
<dbReference type="EMBL" id="ADCP02000001">
    <property type="protein sequence ID" value="EFV43050.1"/>
    <property type="molecule type" value="Genomic_DNA"/>
</dbReference>
<comment type="similarity">
    <text evidence="2 13">Belongs to the class-II aminoacyl-tRNA synthetase family. Phe-tRNA synthetase alpha subunit type 1 subfamily.</text>
</comment>
<evidence type="ECO:0000256" key="2">
    <source>
        <dbReference type="ARBA" id="ARBA00010207"/>
    </source>
</evidence>
<keyword evidence="7 13" id="KW-0547">Nucleotide-binding</keyword>
<dbReference type="GO" id="GO:0000287">
    <property type="term" value="F:magnesium ion binding"/>
    <property type="evidence" value="ECO:0007669"/>
    <property type="project" value="UniProtKB-UniRule"/>
</dbReference>
<dbReference type="GO" id="GO:0005737">
    <property type="term" value="C:cytoplasm"/>
    <property type="evidence" value="ECO:0007669"/>
    <property type="project" value="UniProtKB-SubCell"/>
</dbReference>
<dbReference type="InterPro" id="IPR022911">
    <property type="entry name" value="Phe_tRNA_ligase_alpha1_bac"/>
</dbReference>
<accession>E5YA49</accession>
<comment type="cofactor">
    <cofactor evidence="13">
        <name>Mg(2+)</name>
        <dbReference type="ChEBI" id="CHEBI:18420"/>
    </cofactor>
    <text evidence="13">Binds 2 magnesium ions per tetramer.</text>
</comment>
<dbReference type="FunFam" id="3.30.930.10:FF:000003">
    <property type="entry name" value="Phenylalanine--tRNA ligase alpha subunit"/>
    <property type="match status" value="1"/>
</dbReference>
<gene>
    <name evidence="13" type="primary">pheS</name>
    <name evidence="15" type="ORF">HMPREF0179_03067</name>
</gene>
<comment type="subunit">
    <text evidence="3 13">Tetramer of two alpha and two beta subunits.</text>
</comment>
<evidence type="ECO:0000313" key="16">
    <source>
        <dbReference type="Proteomes" id="UP000006034"/>
    </source>
</evidence>
<evidence type="ECO:0000259" key="14">
    <source>
        <dbReference type="PROSITE" id="PS50862"/>
    </source>
</evidence>
<evidence type="ECO:0000256" key="9">
    <source>
        <dbReference type="ARBA" id="ARBA00022842"/>
    </source>
</evidence>
<dbReference type="STRING" id="563192.HMPREF0179_03067"/>
<dbReference type="OrthoDB" id="9800719at2"/>
<comment type="catalytic activity">
    <reaction evidence="12 13">
        <text>tRNA(Phe) + L-phenylalanine + ATP = L-phenylalanyl-tRNA(Phe) + AMP + diphosphate + H(+)</text>
        <dbReference type="Rhea" id="RHEA:19413"/>
        <dbReference type="Rhea" id="RHEA-COMP:9668"/>
        <dbReference type="Rhea" id="RHEA-COMP:9699"/>
        <dbReference type="ChEBI" id="CHEBI:15378"/>
        <dbReference type="ChEBI" id="CHEBI:30616"/>
        <dbReference type="ChEBI" id="CHEBI:33019"/>
        <dbReference type="ChEBI" id="CHEBI:58095"/>
        <dbReference type="ChEBI" id="CHEBI:78442"/>
        <dbReference type="ChEBI" id="CHEBI:78531"/>
        <dbReference type="ChEBI" id="CHEBI:456215"/>
        <dbReference type="EC" id="6.1.1.20"/>
    </reaction>
</comment>
<dbReference type="PANTHER" id="PTHR11538:SF41">
    <property type="entry name" value="PHENYLALANINE--TRNA LIGASE, MITOCHONDRIAL"/>
    <property type="match status" value="1"/>
</dbReference>
<keyword evidence="11 13" id="KW-0030">Aminoacyl-tRNA synthetase</keyword>
<keyword evidence="9 13" id="KW-0460">Magnesium</keyword>
<evidence type="ECO:0000256" key="12">
    <source>
        <dbReference type="ARBA" id="ARBA00049255"/>
    </source>
</evidence>
<evidence type="ECO:0000256" key="5">
    <source>
        <dbReference type="ARBA" id="ARBA00022598"/>
    </source>
</evidence>
<keyword evidence="5 13" id="KW-0436">Ligase</keyword>
<dbReference type="PROSITE" id="PS50862">
    <property type="entry name" value="AA_TRNA_LIGASE_II"/>
    <property type="match status" value="1"/>
</dbReference>
<name>E5YA49_BILW3</name>
<dbReference type="InterPro" id="IPR045864">
    <property type="entry name" value="aa-tRNA-synth_II/BPL/LPL"/>
</dbReference>
<dbReference type="InterPro" id="IPR006195">
    <property type="entry name" value="aa-tRNA-synth_II"/>
</dbReference>
<dbReference type="EC" id="6.1.1.20" evidence="13"/>
<evidence type="ECO:0000256" key="3">
    <source>
        <dbReference type="ARBA" id="ARBA00011209"/>
    </source>
</evidence>
<dbReference type="SUPFAM" id="SSF46589">
    <property type="entry name" value="tRNA-binding arm"/>
    <property type="match status" value="1"/>
</dbReference>
<organism evidence="15 16">
    <name type="scientific">Bilophila wadsworthia (strain 3_1_6)</name>
    <dbReference type="NCBI Taxonomy" id="563192"/>
    <lineage>
        <taxon>Bacteria</taxon>
        <taxon>Pseudomonadati</taxon>
        <taxon>Thermodesulfobacteriota</taxon>
        <taxon>Desulfovibrionia</taxon>
        <taxon>Desulfovibrionales</taxon>
        <taxon>Desulfovibrionaceae</taxon>
        <taxon>Bilophila</taxon>
    </lineage>
</organism>
<dbReference type="GeneID" id="78084539"/>
<keyword evidence="10 13" id="KW-0648">Protein biosynthesis</keyword>
<comment type="caution">
    <text evidence="15">The sequence shown here is derived from an EMBL/GenBank/DDBJ whole genome shotgun (WGS) entry which is preliminary data.</text>
</comment>
<dbReference type="NCBIfam" id="TIGR00468">
    <property type="entry name" value="pheS"/>
    <property type="match status" value="1"/>
</dbReference>
<dbReference type="Proteomes" id="UP000006034">
    <property type="component" value="Unassembled WGS sequence"/>
</dbReference>
<keyword evidence="6 13" id="KW-0479">Metal-binding</keyword>
<protein>
    <recommendedName>
        <fullName evidence="13">Phenylalanine--tRNA ligase alpha subunit</fullName>
        <ecNumber evidence="13">6.1.1.20</ecNumber>
    </recommendedName>
    <alternativeName>
        <fullName evidence="13">Phenylalanyl-tRNA synthetase alpha subunit</fullName>
        <shortName evidence="13">PheRS</shortName>
    </alternativeName>
</protein>
<reference evidence="15 16" key="1">
    <citation type="submission" date="2010-10" db="EMBL/GenBank/DDBJ databases">
        <authorList>
            <consortium name="The Broad Institute Genome Sequencing Platform"/>
            <person name="Ward D."/>
            <person name="Earl A."/>
            <person name="Feldgarden M."/>
            <person name="Young S.K."/>
            <person name="Gargeya S."/>
            <person name="Zeng Q."/>
            <person name="Alvarado L."/>
            <person name="Berlin A."/>
            <person name="Bochicchio J."/>
            <person name="Chapman S.B."/>
            <person name="Chen Z."/>
            <person name="Freedman E."/>
            <person name="Gellesch M."/>
            <person name="Goldberg J."/>
            <person name="Griggs A."/>
            <person name="Gujja S."/>
            <person name="Heilman E."/>
            <person name="Heiman D."/>
            <person name="Howarth C."/>
            <person name="Mehta T."/>
            <person name="Neiman D."/>
            <person name="Pearson M."/>
            <person name="Roberts A."/>
            <person name="Saif S."/>
            <person name="Shea T."/>
            <person name="Shenoy N."/>
            <person name="Sisk P."/>
            <person name="Stolte C."/>
            <person name="Sykes S."/>
            <person name="White J."/>
            <person name="Yandava C."/>
            <person name="Allen-Vercoe E."/>
            <person name="Sibley C."/>
            <person name="Ambrose C.E."/>
            <person name="Strauss J."/>
            <person name="Daigneault M."/>
            <person name="Haas B."/>
            <person name="Nusbaum C."/>
            <person name="Birren B."/>
        </authorList>
    </citation>
    <scope>NUCLEOTIDE SEQUENCE [LARGE SCALE GENOMIC DNA]</scope>
    <source>
        <strain evidence="15 16">3_1_6</strain>
    </source>
</reference>
<keyword evidence="4 13" id="KW-0963">Cytoplasm</keyword>
<dbReference type="InterPro" id="IPR004188">
    <property type="entry name" value="Phe-tRNA_ligase_II_N"/>
</dbReference>
<comment type="subcellular location">
    <subcellularLocation>
        <location evidence="1 13">Cytoplasm</location>
    </subcellularLocation>
</comment>
<sequence>MDLLTELESLIPELEKGLDQASSLQEMEALRVEFLGRKGRIARIMSRLPELEPAQRPLLGQTANRVKESLTAQFEAKKTALDNAEEAAALARFDAGLPGRLPWRGSLHPVTMVMEEICTIFKGLGYDIVSGPEVETDYYCFEALNIPPEHPARDMQDTLYVSDGIVLRTHTSPLQVRTMLKQKPPVAVVAPGRVYRRDSDITHTPMFHQVEGLLVDKHVTMADLRGTLTAFMREVFGSDTRIRFRPSFFPFTEPSAEADISCCMCGGKGHVNGTTCRVCKGTGWLEILGCGMVDPEVFKAVGYDPEEVTGFAFGLGVERIAMLKYGIGDLRMFFENDVRFLGQFA</sequence>
<evidence type="ECO:0000256" key="4">
    <source>
        <dbReference type="ARBA" id="ARBA00022490"/>
    </source>
</evidence>
<feature type="binding site" evidence="13">
    <location>
        <position position="253"/>
    </location>
    <ligand>
        <name>Mg(2+)</name>
        <dbReference type="ChEBI" id="CHEBI:18420"/>
        <note>shared with beta subunit</note>
    </ligand>
</feature>
<evidence type="ECO:0000256" key="1">
    <source>
        <dbReference type="ARBA" id="ARBA00004496"/>
    </source>
</evidence>
<evidence type="ECO:0000256" key="11">
    <source>
        <dbReference type="ARBA" id="ARBA00023146"/>
    </source>
</evidence>
<dbReference type="PANTHER" id="PTHR11538">
    <property type="entry name" value="PHENYLALANYL-TRNA SYNTHETASE"/>
    <property type="match status" value="1"/>
</dbReference>
<reference evidence="15 16" key="2">
    <citation type="submission" date="2013-04" db="EMBL/GenBank/DDBJ databases">
        <title>The Genome Sequence of Bilophila wadsworthia 3_1_6.</title>
        <authorList>
            <consortium name="The Broad Institute Genomics Platform"/>
            <person name="Earl A."/>
            <person name="Ward D."/>
            <person name="Feldgarden M."/>
            <person name="Gevers D."/>
            <person name="Sibley C."/>
            <person name="Strauss J."/>
            <person name="Allen-Vercoe E."/>
            <person name="Walker B."/>
            <person name="Young S."/>
            <person name="Zeng Q."/>
            <person name="Gargeya S."/>
            <person name="Fitzgerald M."/>
            <person name="Haas B."/>
            <person name="Abouelleil A."/>
            <person name="Allen A.W."/>
            <person name="Alvarado L."/>
            <person name="Arachchi H.M."/>
            <person name="Berlin A.M."/>
            <person name="Chapman S.B."/>
            <person name="Gainer-Dewar J."/>
            <person name="Goldberg J."/>
            <person name="Griggs A."/>
            <person name="Gujja S."/>
            <person name="Hansen M."/>
            <person name="Howarth C."/>
            <person name="Imamovic A."/>
            <person name="Ireland A."/>
            <person name="Larimer J."/>
            <person name="McCowan C."/>
            <person name="Murphy C."/>
            <person name="Pearson M."/>
            <person name="Poon T.W."/>
            <person name="Priest M."/>
            <person name="Roberts A."/>
            <person name="Saif S."/>
            <person name="Shea T."/>
            <person name="Sisk P."/>
            <person name="Sykes S."/>
            <person name="Wortman J."/>
            <person name="Nusbaum C."/>
            <person name="Birren B."/>
        </authorList>
    </citation>
    <scope>NUCLEOTIDE SEQUENCE [LARGE SCALE GENOMIC DNA]</scope>
    <source>
        <strain evidence="15 16">3_1_6</strain>
    </source>
</reference>
<dbReference type="InterPro" id="IPR004529">
    <property type="entry name" value="Phe-tRNA-synth_IIc_asu"/>
</dbReference>
<evidence type="ECO:0000256" key="8">
    <source>
        <dbReference type="ARBA" id="ARBA00022840"/>
    </source>
</evidence>
<dbReference type="RefSeq" id="WP_005029467.1">
    <property type="nucleotide sequence ID" value="NZ_KE150238.1"/>
</dbReference>
<dbReference type="SUPFAM" id="SSF55681">
    <property type="entry name" value="Class II aaRS and biotin synthetases"/>
    <property type="match status" value="1"/>
</dbReference>
<dbReference type="HOGENOM" id="CLU_025086_0_1_7"/>
<dbReference type="eggNOG" id="COG0016">
    <property type="taxonomic scope" value="Bacteria"/>
</dbReference>
<evidence type="ECO:0000256" key="10">
    <source>
        <dbReference type="ARBA" id="ARBA00022917"/>
    </source>
</evidence>
<keyword evidence="8 13" id="KW-0067">ATP-binding</keyword>
<dbReference type="Gene3D" id="3.30.930.10">
    <property type="entry name" value="Bira Bifunctional Protein, Domain 2"/>
    <property type="match status" value="1"/>
</dbReference>
<dbReference type="InterPro" id="IPR010978">
    <property type="entry name" value="tRNA-bd_arm"/>
</dbReference>
<dbReference type="AlphaFoldDB" id="E5YA49"/>
<dbReference type="HAMAP" id="MF_00281">
    <property type="entry name" value="Phe_tRNA_synth_alpha1"/>
    <property type="match status" value="1"/>
</dbReference>
<keyword evidence="16" id="KW-1185">Reference proteome</keyword>
<dbReference type="GO" id="GO:0004826">
    <property type="term" value="F:phenylalanine-tRNA ligase activity"/>
    <property type="evidence" value="ECO:0007669"/>
    <property type="project" value="UniProtKB-UniRule"/>
</dbReference>
<proteinExistence type="inferred from homology"/>
<dbReference type="Pfam" id="PF02912">
    <property type="entry name" value="Phe_tRNA-synt_N"/>
    <property type="match status" value="1"/>
</dbReference>
<dbReference type="GO" id="GO:0006432">
    <property type="term" value="P:phenylalanyl-tRNA aminoacylation"/>
    <property type="evidence" value="ECO:0007669"/>
    <property type="project" value="UniProtKB-UniRule"/>
</dbReference>
<dbReference type="InterPro" id="IPR002319">
    <property type="entry name" value="Phenylalanyl-tRNA_Synthase"/>
</dbReference>
<evidence type="ECO:0000256" key="6">
    <source>
        <dbReference type="ARBA" id="ARBA00022723"/>
    </source>
</evidence>
<dbReference type="GO" id="GO:0000049">
    <property type="term" value="F:tRNA binding"/>
    <property type="evidence" value="ECO:0007669"/>
    <property type="project" value="InterPro"/>
</dbReference>
<dbReference type="Pfam" id="PF01409">
    <property type="entry name" value="tRNA-synt_2d"/>
    <property type="match status" value="1"/>
</dbReference>
<evidence type="ECO:0000313" key="15">
    <source>
        <dbReference type="EMBL" id="EFV43050.1"/>
    </source>
</evidence>
<dbReference type="GO" id="GO:0005524">
    <property type="term" value="F:ATP binding"/>
    <property type="evidence" value="ECO:0007669"/>
    <property type="project" value="UniProtKB-UniRule"/>
</dbReference>
<dbReference type="CDD" id="cd00496">
    <property type="entry name" value="PheRS_alpha_core"/>
    <property type="match status" value="1"/>
</dbReference>